<dbReference type="InterPro" id="IPR036397">
    <property type="entry name" value="RNaseH_sf"/>
</dbReference>
<feature type="compositionally biased region" description="Polar residues" evidence="5">
    <location>
        <begin position="819"/>
        <end position="835"/>
    </location>
</feature>
<feature type="region of interest" description="Disordered" evidence="5">
    <location>
        <begin position="800"/>
        <end position="847"/>
    </location>
</feature>
<feature type="compositionally biased region" description="Polar residues" evidence="5">
    <location>
        <begin position="902"/>
        <end position="922"/>
    </location>
</feature>
<dbReference type="Gene3D" id="3.30.420.10">
    <property type="entry name" value="Ribonuclease H-like superfamily/Ribonuclease H"/>
    <property type="match status" value="1"/>
</dbReference>
<evidence type="ECO:0000256" key="5">
    <source>
        <dbReference type="SAM" id="MobiDB-lite"/>
    </source>
</evidence>
<dbReference type="Pfam" id="PF07727">
    <property type="entry name" value="RVT_2"/>
    <property type="match status" value="1"/>
</dbReference>
<feature type="region of interest" description="Disordered" evidence="5">
    <location>
        <begin position="1737"/>
        <end position="1769"/>
    </location>
</feature>
<proteinExistence type="predicted"/>
<dbReference type="InterPro" id="IPR013103">
    <property type="entry name" value="RVT_2"/>
</dbReference>
<keyword evidence="4" id="KW-0175">Coiled coil</keyword>
<feature type="compositionally biased region" description="Basic and acidic residues" evidence="5">
    <location>
        <begin position="802"/>
        <end position="818"/>
    </location>
</feature>
<dbReference type="SUPFAM" id="SSF53098">
    <property type="entry name" value="Ribonuclease H-like"/>
    <property type="match status" value="1"/>
</dbReference>
<feature type="domain" description="CCHC-type" evidence="6">
    <location>
        <begin position="383"/>
        <end position="396"/>
    </location>
</feature>
<feature type="compositionally biased region" description="Low complexity" evidence="5">
    <location>
        <begin position="92"/>
        <end position="104"/>
    </location>
</feature>
<dbReference type="EMBL" id="BKCJ010000800">
    <property type="protein sequence ID" value="GEU36347.1"/>
    <property type="molecule type" value="Genomic_DNA"/>
</dbReference>
<feature type="coiled-coil region" evidence="4">
    <location>
        <begin position="1795"/>
        <end position="1829"/>
    </location>
</feature>
<sequence>NQVGDLSTHTTRFISPALTQKVFANMRRVGKGFSGVETPLFEGMLAVGQPAKEELVDEQVQVDNVVAAAVDENVEENVAKNVSQAAIPSPSPHEISSPLQAPSLPPQQQHIVAAYTRRRKGVIIRDPEEELPLKTPAKTPVVKDKGKEILVETPKPMKKKDQIKMDAEYTKTLQEEIDNDHDGFSKDIDWDAAMDHVNQKSSNPQYIKRYQGMKKRPQTENEARKNMMIYLKNTAGYKMDFFKGITYAQICPIFQARFDKNIRFLFKSREEMEAEDADSTNDSVSAAVSVSAIDVKLSASTLPNVDSLSNAVIYSFFASQYSSPQLDNEDLKQIDADNLEEMDLKWQMAMLTMRARKFLQKTRRNLGVNIPTSMGFDMAKVECYNCHRKGHFARECLEYVEARLLVYKKNESVLEENNKLLNIEVQLRDTAIATLRLTDLLASQTSNKARLGYNSKVFTQAMFDCDNYYSSKSDNDSWSPSNLYDRFVPSGGYHVVLPLTTGTFMPPKPDLVFHTPPLDKNEHLAFNVTNDVPSLAQSPELVKTPRNSSLISSPPMSVAPPVPLRPHSPSKGLKRPKKTCFVCKSETHLIKDCDFHARKLDQKSYASRDIHKHNAQMHHSRIPLHKVTTAAKTIGAARPTFSKTRPHIAPYAMSMSKSPIRRPFIRHTSPKPSISPPRVNAANPFAVSAARVHAAKLSAVSAARINIVKPSAVIAAQHNHTKKETLHVNFMENKQNVAGSGPAWLFDIDSLTRTMNYHPVIAEDQANSHAGLKDTEKAREEVTHTYVLFPVLCDGSTNSQNKNKDALVDGKERDDDIQKSVSPDIHSSSSGPQTRKQGDKTENKDKRKSHVVTITGFMYLNVEFEECINNSSNGVNAASSSVSTAGHIFINSTNDFSAAGPSNTVASPTVANSSLQDASTSSHDSDMPDLKDLTHSNDADDVGAEADINNLECIISRSPNESIKILRIQVGLKPCKKSFFSSKCKKFGSWLIYLMERGQLEEGIDYEEVFAPIARIEAIRLFLAYASFMGFLVYQMDVKKGKQHRASCKSKTLCGLKGIKREFSVHMTPQQNGITERKNRTLIEAARTLLADLLLLIPFWAEAVNTACYVQNRVKAFRIFNSKTRIVQETLHVNFIENKPNVAGSGPAWLFDIDSLSQTMNYHPVLAENQSNPTAGFLDTKKAREEGTQTYVLFPMLSAGSTNPKNNKDAHTEREQGDKAMNKDKGKSLVVTITGFRDLNEEFTDCINNNSNGVSAAGPSISVAGLDFTNSTNDFTTVGPLVSAAELNFTNSTNDFSVAGPSNSAMPNLEDLSQNADDVDAEADKNNMESINSVNPIPTTRIHKDHPISQIIGDQSSTTQTRSMAKGVRDQDLPYGKRAIGTKWVYRNKKDERGIVVRNKARLVTQGHTQEEGINYKEVFAPVARIEAIRLFLAYASFMGFPVQDKYVAEILRKFKLSERKSGSTPIDAEKPLLKDSDGEDVDVVAASTPIPAAKPKVLKIVAAALAVSTRKRKGVVIRDPEEELHDDTPAETLSVKDKGKGILVEDPKPMKKKDQIEMDAVYYGFKKKSQSESEARKNMIAYLKNTKGFKMAFFKGKTYDQILPIFQARFDANIRFLFKSREEMEKEEEEIIKSINETPTQKAAKRRRLQKSDASEGFAQIIDFLSGSYIHYAFTVSPHIYISCIKQFWNTAVVKRLGDVTRLQALVDKKKIVISEDVISEILQLDDAEGMIVDDVAQPTSPLPPSPVIPSSPPHQSPRPLPPQATEGSSHLVQQVLDKCFVLVLRIEGFETANTAQQLEIIKLKARVKKLERLNKVKSSKLRRLKKVGTSQRIESSEDEENVFNQGRISVDIDEGIKLVDDQEKDAQVKGRQADTQAKIYNIDLDHTSKVLSMQEDTEVQEVVEVVNAAKLITETAAKPKVLKIDAAPTVSTRKRNRVVIRDPKEELHDDTSAETLSVKDKGRGILVEDPKSMKKKDQIEIDAEYARKLQEEEESHVQAKDVQAKDVQAKGIQYIRRFHGYKKKPQSESEARKNMIAYLKNTEGDEMEKEEEEIIKSINETPAQKVAKRRRLHEQAKEDENLKKQLEVVVDEDDDVFVEATSIGRKVPIVNYEIVMINNKPRYKIFRADDTHQLYTSFITLLKNFDREDLEDLWKIMKARFSTSKPTNFSNDYLLATLKNMFEKTDAQDVIWKTTMFVLLVKKKYPLSRFTLEQLVNVARLQVEEESEMSLELLRFTRQQLLEYQQE</sequence>
<keyword evidence="2" id="KW-0378">Hydrolase</keyword>
<dbReference type="PANTHER" id="PTHR42648">
    <property type="entry name" value="TRANSPOSASE, PUTATIVE-RELATED"/>
    <property type="match status" value="1"/>
</dbReference>
<reference evidence="7" key="1">
    <citation type="journal article" date="2019" name="Sci. Rep.">
        <title>Draft genome of Tanacetum cinerariifolium, the natural source of mosquito coil.</title>
        <authorList>
            <person name="Yamashiro T."/>
            <person name="Shiraishi A."/>
            <person name="Satake H."/>
            <person name="Nakayama K."/>
        </authorList>
    </citation>
    <scope>NUCLEOTIDE SEQUENCE</scope>
</reference>
<feature type="non-terminal residue" evidence="7">
    <location>
        <position position="1"/>
    </location>
</feature>
<dbReference type="InterPro" id="IPR012337">
    <property type="entry name" value="RNaseH-like_sf"/>
</dbReference>
<dbReference type="SMART" id="SM00343">
    <property type="entry name" value="ZnF_C2HC"/>
    <property type="match status" value="2"/>
</dbReference>
<keyword evidence="3" id="KW-0863">Zinc-finger</keyword>
<evidence type="ECO:0000313" key="7">
    <source>
        <dbReference type="EMBL" id="GEU36347.1"/>
    </source>
</evidence>
<evidence type="ECO:0000256" key="3">
    <source>
        <dbReference type="PROSITE-ProRule" id="PRU00047"/>
    </source>
</evidence>
<dbReference type="PROSITE" id="PS50158">
    <property type="entry name" value="ZF_CCHC"/>
    <property type="match status" value="1"/>
</dbReference>
<gene>
    <name evidence="7" type="ORF">Tci_008325</name>
</gene>
<name>A0A6L2JIE3_TANCI</name>
<comment type="caution">
    <text evidence="7">The sequence shown here is derived from an EMBL/GenBank/DDBJ whole genome shotgun (WGS) entry which is preliminary data.</text>
</comment>
<feature type="region of interest" description="Disordered" evidence="5">
    <location>
        <begin position="902"/>
        <end position="930"/>
    </location>
</feature>
<feature type="compositionally biased region" description="Basic and acidic residues" evidence="5">
    <location>
        <begin position="836"/>
        <end position="845"/>
    </location>
</feature>
<dbReference type="InterPro" id="IPR036875">
    <property type="entry name" value="Znf_CCHC_sf"/>
</dbReference>
<dbReference type="InterPro" id="IPR039537">
    <property type="entry name" value="Retrotran_Ty1/copia-like"/>
</dbReference>
<dbReference type="InterPro" id="IPR001878">
    <property type="entry name" value="Znf_CCHC"/>
</dbReference>
<dbReference type="SUPFAM" id="SSF57756">
    <property type="entry name" value="Retrovirus zinc finger-like domains"/>
    <property type="match status" value="1"/>
</dbReference>
<evidence type="ECO:0000256" key="1">
    <source>
        <dbReference type="ARBA" id="ARBA00022723"/>
    </source>
</evidence>
<evidence type="ECO:0000256" key="4">
    <source>
        <dbReference type="SAM" id="Coils"/>
    </source>
</evidence>
<feature type="region of interest" description="Disordered" evidence="5">
    <location>
        <begin position="83"/>
        <end position="104"/>
    </location>
</feature>
<organism evidence="7">
    <name type="scientific">Tanacetum cinerariifolium</name>
    <name type="common">Dalmatian daisy</name>
    <name type="synonym">Chrysanthemum cinerariifolium</name>
    <dbReference type="NCBI Taxonomy" id="118510"/>
    <lineage>
        <taxon>Eukaryota</taxon>
        <taxon>Viridiplantae</taxon>
        <taxon>Streptophyta</taxon>
        <taxon>Embryophyta</taxon>
        <taxon>Tracheophyta</taxon>
        <taxon>Spermatophyta</taxon>
        <taxon>Magnoliopsida</taxon>
        <taxon>eudicotyledons</taxon>
        <taxon>Gunneridae</taxon>
        <taxon>Pentapetalae</taxon>
        <taxon>asterids</taxon>
        <taxon>campanulids</taxon>
        <taxon>Asterales</taxon>
        <taxon>Asteraceae</taxon>
        <taxon>Asteroideae</taxon>
        <taxon>Anthemideae</taxon>
        <taxon>Anthemidinae</taxon>
        <taxon>Tanacetum</taxon>
    </lineage>
</organism>
<dbReference type="Gene3D" id="4.10.60.10">
    <property type="entry name" value="Zinc finger, CCHC-type"/>
    <property type="match status" value="1"/>
</dbReference>
<feature type="region of interest" description="Disordered" evidence="5">
    <location>
        <begin position="545"/>
        <end position="575"/>
    </location>
</feature>
<feature type="compositionally biased region" description="Pro residues" evidence="5">
    <location>
        <begin position="1742"/>
        <end position="1764"/>
    </location>
</feature>
<feature type="region of interest" description="Disordered" evidence="5">
    <location>
        <begin position="1198"/>
        <end position="1224"/>
    </location>
</feature>
<keyword evidence="1" id="KW-0479">Metal-binding</keyword>
<evidence type="ECO:0000256" key="2">
    <source>
        <dbReference type="ARBA" id="ARBA00022801"/>
    </source>
</evidence>
<keyword evidence="3" id="KW-0862">Zinc</keyword>
<accession>A0A6L2JIE3</accession>
<dbReference type="GO" id="GO:0016787">
    <property type="term" value="F:hydrolase activity"/>
    <property type="evidence" value="ECO:0007669"/>
    <property type="project" value="UniProtKB-KW"/>
</dbReference>
<evidence type="ECO:0000259" key="6">
    <source>
        <dbReference type="PROSITE" id="PS50158"/>
    </source>
</evidence>
<dbReference type="PANTHER" id="PTHR42648:SF32">
    <property type="entry name" value="RIBONUCLEASE H-LIKE DOMAIN, GAG-PRE-INTEGRASE DOMAIN PROTEIN-RELATED"/>
    <property type="match status" value="1"/>
</dbReference>
<feature type="compositionally biased region" description="Basic and acidic residues" evidence="5">
    <location>
        <begin position="1206"/>
        <end position="1224"/>
    </location>
</feature>
<protein>
    <recommendedName>
        <fullName evidence="6">CCHC-type domain-containing protein</fullName>
    </recommendedName>
</protein>
<feature type="compositionally biased region" description="Pro residues" evidence="5">
    <location>
        <begin position="557"/>
        <end position="566"/>
    </location>
</feature>
<dbReference type="GO" id="GO:0008270">
    <property type="term" value="F:zinc ion binding"/>
    <property type="evidence" value="ECO:0007669"/>
    <property type="project" value="UniProtKB-KW"/>
</dbReference>
<dbReference type="GO" id="GO:0003676">
    <property type="term" value="F:nucleic acid binding"/>
    <property type="evidence" value="ECO:0007669"/>
    <property type="project" value="InterPro"/>
</dbReference>